<keyword evidence="5" id="KW-0560">Oxidoreductase</keyword>
<evidence type="ECO:0000256" key="1">
    <source>
        <dbReference type="ARBA" id="ARBA00001970"/>
    </source>
</evidence>
<keyword evidence="13" id="KW-1185">Reference proteome</keyword>
<dbReference type="Pfam" id="PF00386">
    <property type="entry name" value="C1q"/>
    <property type="match status" value="1"/>
</dbReference>
<dbReference type="SUPFAM" id="SSF48113">
    <property type="entry name" value="Heme-dependent peroxidases"/>
    <property type="match status" value="1"/>
</dbReference>
<evidence type="ECO:0000313" key="12">
    <source>
        <dbReference type="EMBL" id="KAJ8263606.1"/>
    </source>
</evidence>
<evidence type="ECO:0000259" key="11">
    <source>
        <dbReference type="PROSITE" id="PS50871"/>
    </source>
</evidence>
<evidence type="ECO:0000256" key="8">
    <source>
        <dbReference type="ARBA" id="ARBA00061342"/>
    </source>
</evidence>
<comment type="similarity">
    <text evidence="8">Belongs to the peroxidase family. XPO subfamily.</text>
</comment>
<feature type="compositionally biased region" description="Pro residues" evidence="10">
    <location>
        <begin position="750"/>
        <end position="771"/>
    </location>
</feature>
<dbReference type="PROSITE" id="PS50292">
    <property type="entry name" value="PEROXIDASE_3"/>
    <property type="match status" value="1"/>
</dbReference>
<dbReference type="PANTHER" id="PTHR11475:SF63">
    <property type="entry name" value="EOSINOPHIL PEROXIDASE"/>
    <property type="match status" value="1"/>
</dbReference>
<proteinExistence type="inferred from homology"/>
<dbReference type="GO" id="GO:0005615">
    <property type="term" value="C:extracellular space"/>
    <property type="evidence" value="ECO:0007669"/>
    <property type="project" value="TreeGrafter"/>
</dbReference>
<evidence type="ECO:0000256" key="2">
    <source>
        <dbReference type="ARBA" id="ARBA00022617"/>
    </source>
</evidence>
<evidence type="ECO:0000256" key="7">
    <source>
        <dbReference type="ARBA" id="ARBA00023157"/>
    </source>
</evidence>
<dbReference type="SUPFAM" id="SSF49842">
    <property type="entry name" value="TNF-like"/>
    <property type="match status" value="1"/>
</dbReference>
<keyword evidence="6 9" id="KW-0408">Iron</keyword>
<dbReference type="InterPro" id="IPR019791">
    <property type="entry name" value="Haem_peroxidase_animal"/>
</dbReference>
<dbReference type="PANTHER" id="PTHR11475">
    <property type="entry name" value="OXIDASE/PEROXIDASE"/>
    <property type="match status" value="1"/>
</dbReference>
<keyword evidence="2 9" id="KW-0349">Heme</keyword>
<dbReference type="InterPro" id="IPR001073">
    <property type="entry name" value="C1q_dom"/>
</dbReference>
<dbReference type="Proteomes" id="UP001152803">
    <property type="component" value="Unassembled WGS sequence"/>
</dbReference>
<evidence type="ECO:0000256" key="4">
    <source>
        <dbReference type="ARBA" id="ARBA00022729"/>
    </source>
</evidence>
<gene>
    <name evidence="12" type="ORF">COCON_G00160630</name>
</gene>
<accession>A0A9Q1HVD1</accession>
<dbReference type="FunFam" id="1.10.640.10:FF:000001">
    <property type="entry name" value="Peroxidasin homolog"/>
    <property type="match status" value="1"/>
</dbReference>
<evidence type="ECO:0000256" key="6">
    <source>
        <dbReference type="ARBA" id="ARBA00023004"/>
    </source>
</evidence>
<dbReference type="InterPro" id="IPR008983">
    <property type="entry name" value="Tumour_necrosis_fac-like_dom"/>
</dbReference>
<dbReference type="GO" id="GO:0046872">
    <property type="term" value="F:metal ion binding"/>
    <property type="evidence" value="ECO:0007669"/>
    <property type="project" value="UniProtKB-KW"/>
</dbReference>
<comment type="caution">
    <text evidence="12">The sequence shown here is derived from an EMBL/GenBank/DDBJ whole genome shotgun (WGS) entry which is preliminary data.</text>
</comment>
<dbReference type="Gene3D" id="2.60.120.40">
    <property type="match status" value="1"/>
</dbReference>
<feature type="domain" description="C1q" evidence="11">
    <location>
        <begin position="784"/>
        <end position="911"/>
    </location>
</feature>
<feature type="region of interest" description="Disordered" evidence="10">
    <location>
        <begin position="740"/>
        <end position="788"/>
    </location>
</feature>
<evidence type="ECO:0000256" key="3">
    <source>
        <dbReference type="ARBA" id="ARBA00022723"/>
    </source>
</evidence>
<dbReference type="GO" id="GO:0020037">
    <property type="term" value="F:heme binding"/>
    <property type="evidence" value="ECO:0007669"/>
    <property type="project" value="InterPro"/>
</dbReference>
<evidence type="ECO:0000256" key="10">
    <source>
        <dbReference type="SAM" id="MobiDB-lite"/>
    </source>
</evidence>
<dbReference type="PRINTS" id="PR00007">
    <property type="entry name" value="COMPLEMNTC1Q"/>
</dbReference>
<dbReference type="InterPro" id="IPR037120">
    <property type="entry name" value="Haem_peroxidase_sf_animal"/>
</dbReference>
<dbReference type="PRINTS" id="PR00457">
    <property type="entry name" value="ANPEROXIDASE"/>
</dbReference>
<organism evidence="12 13">
    <name type="scientific">Conger conger</name>
    <name type="common">Conger eel</name>
    <name type="synonym">Muraena conger</name>
    <dbReference type="NCBI Taxonomy" id="82655"/>
    <lineage>
        <taxon>Eukaryota</taxon>
        <taxon>Metazoa</taxon>
        <taxon>Chordata</taxon>
        <taxon>Craniata</taxon>
        <taxon>Vertebrata</taxon>
        <taxon>Euteleostomi</taxon>
        <taxon>Actinopterygii</taxon>
        <taxon>Neopterygii</taxon>
        <taxon>Teleostei</taxon>
        <taxon>Anguilliformes</taxon>
        <taxon>Congridae</taxon>
        <taxon>Conger</taxon>
    </lineage>
</organism>
<keyword evidence="3 9" id="KW-0479">Metal-binding</keyword>
<dbReference type="PROSITE" id="PS50871">
    <property type="entry name" value="C1Q"/>
    <property type="match status" value="1"/>
</dbReference>
<protein>
    <recommendedName>
        <fullName evidence="11">C1q domain-containing protein</fullName>
    </recommendedName>
</protein>
<feature type="compositionally biased region" description="Low complexity" evidence="10">
    <location>
        <begin position="772"/>
        <end position="782"/>
    </location>
</feature>
<keyword evidence="7" id="KW-1015">Disulfide bond</keyword>
<evidence type="ECO:0000256" key="5">
    <source>
        <dbReference type="ARBA" id="ARBA00023002"/>
    </source>
</evidence>
<evidence type="ECO:0000256" key="9">
    <source>
        <dbReference type="PIRSR" id="PIRSR619791-2"/>
    </source>
</evidence>
<evidence type="ECO:0000313" key="13">
    <source>
        <dbReference type="Proteomes" id="UP001152803"/>
    </source>
</evidence>
<comment type="cofactor">
    <cofactor evidence="1">
        <name>heme b</name>
        <dbReference type="ChEBI" id="CHEBI:60344"/>
    </cofactor>
</comment>
<dbReference type="Gene3D" id="1.10.640.10">
    <property type="entry name" value="Haem peroxidase domain superfamily, animal type"/>
    <property type="match status" value="1"/>
</dbReference>
<dbReference type="OrthoDB" id="823504at2759"/>
<name>A0A9Q1HVD1_CONCO</name>
<dbReference type="AlphaFoldDB" id="A0A9Q1HVD1"/>
<dbReference type="Pfam" id="PF03098">
    <property type="entry name" value="An_peroxidase"/>
    <property type="match status" value="1"/>
</dbReference>
<reference evidence="12" key="1">
    <citation type="journal article" date="2023" name="Science">
        <title>Genome structures resolve the early diversification of teleost fishes.</title>
        <authorList>
            <person name="Parey E."/>
            <person name="Louis A."/>
            <person name="Montfort J."/>
            <person name="Bouchez O."/>
            <person name="Roques C."/>
            <person name="Iampietro C."/>
            <person name="Lluch J."/>
            <person name="Castinel A."/>
            <person name="Donnadieu C."/>
            <person name="Desvignes T."/>
            <person name="Floi Bucao C."/>
            <person name="Jouanno E."/>
            <person name="Wen M."/>
            <person name="Mejri S."/>
            <person name="Dirks R."/>
            <person name="Jansen H."/>
            <person name="Henkel C."/>
            <person name="Chen W.J."/>
            <person name="Zahm M."/>
            <person name="Cabau C."/>
            <person name="Klopp C."/>
            <person name="Thompson A.W."/>
            <person name="Robinson-Rechavi M."/>
            <person name="Braasch I."/>
            <person name="Lecointre G."/>
            <person name="Bobe J."/>
            <person name="Postlethwait J.H."/>
            <person name="Berthelot C."/>
            <person name="Roest Crollius H."/>
            <person name="Guiguen Y."/>
        </authorList>
    </citation>
    <scope>NUCLEOTIDE SEQUENCE</scope>
    <source>
        <strain evidence="12">Concon-B</strain>
    </source>
</reference>
<keyword evidence="4" id="KW-0732">Signal</keyword>
<sequence>MRRVRESCGDFIAAEMKGFLCLFGLSLCLYLWDQALAESLGGRYILDAVEEAKKTVDAAYLYSRHLSLDRVRKNTVSPVRRLQWVKQPFGDTRTAVRSADYFDNTVRLIKEKVHSGRIKRSLNATDLLTAEELKQIADLTGCSARVSSPSCRTTPQINKYRPATSVCNNRENPRMGSSNTPFARWLSAKYQDGIALPLGWDRTAPVNGHVLPLVREVSNRIMGIANQDVTSDDTYTHLVTIFGQWTDHDLTFTPTSPSIRSFNKGIDCEESCERTEPCFPIPLPEGDSKRSEEHPCMPFPRSAPGCGTGQTGRIFGAGNMREQMNALTAFLDMGQVYGSTDVLARDLRDLTNDRGLLRVNRKFTDNGRELLPFSDMTVNVCATRNAIQRAANLEEIPCFVAGDVRVDENLALTSMHTLMMREHNRLARGLAQMNPHWSSETLYQEARKIMGAYSQVITYRDYLPHILGPDALSRYLPTYPGYDDKVDPTVSNVFATAAYRFAHLAIQPFVFRLDENYEDHPQYPSVLLHRAFFTPWRMVTEGGVDPIMRGLIGRKAKLNVQSGMMHDELRNRLFEFTSSLALDLAALNMQRGRDHALPGYNEWRGFCGLSKPQNEAELAEVMQNPVLAHQLLDLYGTADNIDVWLGGIAEPFVPLGRVGPLFACIIGTQFQKIRQGDRLWWNTTVFTKEQRNSLTQASFSRIICDNTGISDVPTDPFLYRARGSGYTPCSSIPPFDLGPWRDNQNVAAPHPYPNPHPVGPGIPGPPGPPGAQGPAGPAGAPGQSTSPRSAFAMRLGYDNPSPNEIIIFHEPIYNEQGLYSTQTGVFTCEVPGVYAVDFHCSVFNSQGDIELRKNGKPVVHAFTTRQNGYISSSGGTVVKMAKGDRLWLQVNHGGSDITADSYFLGHLLFPE</sequence>
<dbReference type="EMBL" id="JAFJMO010000011">
    <property type="protein sequence ID" value="KAJ8263606.1"/>
    <property type="molecule type" value="Genomic_DNA"/>
</dbReference>
<dbReference type="GO" id="GO:0004601">
    <property type="term" value="F:peroxidase activity"/>
    <property type="evidence" value="ECO:0007669"/>
    <property type="project" value="InterPro"/>
</dbReference>
<feature type="binding site" description="axial binding residue" evidence="9">
    <location>
        <position position="503"/>
    </location>
    <ligand>
        <name>heme b</name>
        <dbReference type="ChEBI" id="CHEBI:60344"/>
    </ligand>
    <ligandPart>
        <name>Fe</name>
        <dbReference type="ChEBI" id="CHEBI:18248"/>
    </ligandPart>
</feature>
<dbReference type="SMART" id="SM00110">
    <property type="entry name" value="C1Q"/>
    <property type="match status" value="1"/>
</dbReference>
<dbReference type="GO" id="GO:0006979">
    <property type="term" value="P:response to oxidative stress"/>
    <property type="evidence" value="ECO:0007669"/>
    <property type="project" value="InterPro"/>
</dbReference>
<dbReference type="InterPro" id="IPR010255">
    <property type="entry name" value="Haem_peroxidase_sf"/>
</dbReference>